<evidence type="ECO:0000313" key="2">
    <source>
        <dbReference type="Proteomes" id="UP000014012"/>
    </source>
</evidence>
<dbReference type="EMBL" id="AQQO01000333">
    <property type="protein sequence ID" value="EON88660.1"/>
    <property type="molecule type" value="Genomic_DNA"/>
</dbReference>
<accession>R8AQQ1</accession>
<dbReference type="AlphaFoldDB" id="R8AQQ1"/>
<feature type="non-terminal residue" evidence="1">
    <location>
        <position position="145"/>
    </location>
</feature>
<dbReference type="RefSeq" id="WP_010863486.1">
    <property type="nucleotide sequence ID" value="NZ_KB944511.1"/>
</dbReference>
<comment type="caution">
    <text evidence="1">The sequence shown here is derived from an EMBL/GenBank/DDBJ whole genome shotgun (WGS) entry which is preliminary data.</text>
</comment>
<organism evidence="1 2">
    <name type="scientific">Plesiomonas shigelloides 302-73</name>
    <dbReference type="NCBI Taxonomy" id="1315976"/>
    <lineage>
        <taxon>Bacteria</taxon>
        <taxon>Pseudomonadati</taxon>
        <taxon>Pseudomonadota</taxon>
        <taxon>Gammaproteobacteria</taxon>
        <taxon>Enterobacterales</taxon>
        <taxon>Enterobacteriaceae</taxon>
        <taxon>Plesiomonas</taxon>
    </lineage>
</organism>
<sequence length="145" mass="16684">MFDVEIYCDESGRLGYINSPENYNGEITLVAGFIIDSNNTSIISDFCNALHERFSPYLKHIKHHITDLPGDIQKKIRHDTLHFIKDNNIIVVYAANYFQSLHIEYLKQKQMIEGISSSLRSDDIGFSKNSSMFNHISQVTTFSDF</sequence>
<evidence type="ECO:0008006" key="3">
    <source>
        <dbReference type="Google" id="ProtNLM"/>
    </source>
</evidence>
<dbReference type="HOGENOM" id="CLU_1791003_0_0_6"/>
<gene>
    <name evidence="1" type="ORF">PLESHI_09379</name>
</gene>
<dbReference type="Pfam" id="PF12686">
    <property type="entry name" value="DUF3800"/>
    <property type="match status" value="1"/>
</dbReference>
<dbReference type="OrthoDB" id="7582583at2"/>
<name>R8AQQ1_PLESH</name>
<dbReference type="InterPro" id="IPR024524">
    <property type="entry name" value="DUF3800"/>
</dbReference>
<reference evidence="1 2" key="1">
    <citation type="journal article" date="2013" name="Genome Announc.">
        <title>Genome Sequence of Plesiomonas shigelloides Strain 302-73 (Serotype O1).</title>
        <authorList>
            <person name="Pique N."/>
            <person name="Aquilini E."/>
            <person name="Alioto T."/>
            <person name="Minana-Galbis D."/>
            <person name="Tomas J.M."/>
        </authorList>
    </citation>
    <scope>NUCLEOTIDE SEQUENCE [LARGE SCALE GENOMIC DNA]</scope>
    <source>
        <strain evidence="1 2">302-73</strain>
    </source>
</reference>
<proteinExistence type="predicted"/>
<evidence type="ECO:0000313" key="1">
    <source>
        <dbReference type="EMBL" id="EON88660.1"/>
    </source>
</evidence>
<protein>
    <recommendedName>
        <fullName evidence="3">DUF3800 domain-containing protein</fullName>
    </recommendedName>
</protein>
<keyword evidence="2" id="KW-1185">Reference proteome</keyword>
<dbReference type="Proteomes" id="UP000014012">
    <property type="component" value="Unassembled WGS sequence"/>
</dbReference>